<dbReference type="AlphaFoldDB" id="A0AA38YSU2"/>
<proteinExistence type="predicted"/>
<protein>
    <submittedName>
        <fullName evidence="1">Uncharacterized protein</fullName>
    </submittedName>
</protein>
<evidence type="ECO:0000313" key="1">
    <source>
        <dbReference type="EMBL" id="KAJ9675824.1"/>
    </source>
</evidence>
<name>A0AA38YSU2_VITRO</name>
<sequence>MKGYFESENFHLLGIINTENCLFFPAVTRPILGSFETSKQVPQPALSDVSIKFCKMFICVINSFCHAVEWLHI</sequence>
<keyword evidence="2" id="KW-1185">Reference proteome</keyword>
<dbReference type="PANTHER" id="PTHR36026">
    <property type="entry name" value="OS05G0542100 PROTEIN"/>
    <property type="match status" value="1"/>
</dbReference>
<gene>
    <name evidence="1" type="ORF">PVL29_024666</name>
</gene>
<evidence type="ECO:0000313" key="2">
    <source>
        <dbReference type="Proteomes" id="UP001168098"/>
    </source>
</evidence>
<comment type="caution">
    <text evidence="1">The sequence shown here is derived from an EMBL/GenBank/DDBJ whole genome shotgun (WGS) entry which is preliminary data.</text>
</comment>
<dbReference type="PANTHER" id="PTHR36026:SF1">
    <property type="entry name" value="OS05G0542100 PROTEIN"/>
    <property type="match status" value="1"/>
</dbReference>
<dbReference type="Proteomes" id="UP001168098">
    <property type="component" value="Unassembled WGS sequence"/>
</dbReference>
<accession>A0AA38YSU2</accession>
<reference evidence="1 2" key="1">
    <citation type="journal article" date="2023" name="BMC Biotechnol.">
        <title>Vitis rotundifolia cv Carlos genome sequencing.</title>
        <authorList>
            <person name="Huff M."/>
            <person name="Hulse-Kemp A."/>
            <person name="Scheffler B."/>
            <person name="Youngblood R."/>
            <person name="Simpson S."/>
            <person name="Babiker E."/>
            <person name="Staton M."/>
        </authorList>
    </citation>
    <scope>NUCLEOTIDE SEQUENCE [LARGE SCALE GENOMIC DNA]</scope>
    <source>
        <tissue evidence="1">Leaf</tissue>
    </source>
</reference>
<organism evidence="1 2">
    <name type="scientific">Vitis rotundifolia</name>
    <name type="common">Muscadine grape</name>
    <dbReference type="NCBI Taxonomy" id="103349"/>
    <lineage>
        <taxon>Eukaryota</taxon>
        <taxon>Viridiplantae</taxon>
        <taxon>Streptophyta</taxon>
        <taxon>Embryophyta</taxon>
        <taxon>Tracheophyta</taxon>
        <taxon>Spermatophyta</taxon>
        <taxon>Magnoliopsida</taxon>
        <taxon>eudicotyledons</taxon>
        <taxon>Gunneridae</taxon>
        <taxon>Pentapetalae</taxon>
        <taxon>rosids</taxon>
        <taxon>Vitales</taxon>
        <taxon>Vitaceae</taxon>
        <taxon>Viteae</taxon>
        <taxon>Vitis</taxon>
    </lineage>
</organism>
<dbReference type="EMBL" id="JARBHA010000018">
    <property type="protein sequence ID" value="KAJ9675824.1"/>
    <property type="molecule type" value="Genomic_DNA"/>
</dbReference>